<accession>A0A382BLI7</accession>
<dbReference type="AlphaFoldDB" id="A0A382BLI7"/>
<dbReference type="PANTHER" id="PTHR43092:SF2">
    <property type="entry name" value="HERCYNYLCYSTEINE SULFOXIDE LYASE"/>
    <property type="match status" value="1"/>
</dbReference>
<dbReference type="Gene3D" id="3.90.1150.10">
    <property type="entry name" value="Aspartate Aminotransferase, domain 1"/>
    <property type="match status" value="1"/>
</dbReference>
<name>A0A382BLI7_9ZZZZ</name>
<gene>
    <name evidence="3" type="ORF">METZ01_LOCUS167544</name>
</gene>
<evidence type="ECO:0000259" key="2">
    <source>
        <dbReference type="Pfam" id="PF00266"/>
    </source>
</evidence>
<dbReference type="InterPro" id="IPR015422">
    <property type="entry name" value="PyrdxlP-dep_Trfase_small"/>
</dbReference>
<dbReference type="InterPro" id="IPR015421">
    <property type="entry name" value="PyrdxlP-dep_Trfase_major"/>
</dbReference>
<dbReference type="InterPro" id="IPR015424">
    <property type="entry name" value="PyrdxlP-dep_Trfase"/>
</dbReference>
<dbReference type="Pfam" id="PF00266">
    <property type="entry name" value="Aminotran_5"/>
    <property type="match status" value="1"/>
</dbReference>
<evidence type="ECO:0000256" key="1">
    <source>
        <dbReference type="ARBA" id="ARBA00022898"/>
    </source>
</evidence>
<dbReference type="SUPFAM" id="SSF53383">
    <property type="entry name" value="PLP-dependent transferases"/>
    <property type="match status" value="1"/>
</dbReference>
<proteinExistence type="predicted"/>
<feature type="domain" description="Aminotransferase class V" evidence="2">
    <location>
        <begin position="32"/>
        <end position="260"/>
    </location>
</feature>
<evidence type="ECO:0000313" key="3">
    <source>
        <dbReference type="EMBL" id="SVB14690.1"/>
    </source>
</evidence>
<dbReference type="EMBL" id="UINC01030383">
    <property type="protein sequence ID" value="SVB14690.1"/>
    <property type="molecule type" value="Genomic_DNA"/>
</dbReference>
<keyword evidence="1" id="KW-0663">Pyridoxal phosphate</keyword>
<sequence>MIRAWDWFSKDKGYSLIQNNLKLPFTTKNNFVDDFWQEVTNNTKIIFLSHITSPTAIIFPIEEICQRAKNEGIMTIIDGAHAPGHIDLHISDLDPDIYIGACHKWLSAPKGSSFMYVKKEIQNSIDPLIVSWGKDVDPSPSSFINENQYQGTRDFSSFLSVSTAINFQKNNNWDIVQAKCKDLTKQTLISLQEILKTDLLCPVNDNWLAQMASIHIPVNDSSKIKNTLLINHKIEIPIFQWDNKNMLRFSFNAYNDESDSNALIDAIKEIFFKGD</sequence>
<protein>
    <recommendedName>
        <fullName evidence="2">Aminotransferase class V domain-containing protein</fullName>
    </recommendedName>
</protein>
<dbReference type="PANTHER" id="PTHR43092">
    <property type="entry name" value="L-CYSTEINE DESULFHYDRASE"/>
    <property type="match status" value="1"/>
</dbReference>
<reference evidence="3" key="1">
    <citation type="submission" date="2018-05" db="EMBL/GenBank/DDBJ databases">
        <authorList>
            <person name="Lanie J.A."/>
            <person name="Ng W.-L."/>
            <person name="Kazmierczak K.M."/>
            <person name="Andrzejewski T.M."/>
            <person name="Davidsen T.M."/>
            <person name="Wayne K.J."/>
            <person name="Tettelin H."/>
            <person name="Glass J.I."/>
            <person name="Rusch D."/>
            <person name="Podicherti R."/>
            <person name="Tsui H.-C.T."/>
            <person name="Winkler M.E."/>
        </authorList>
    </citation>
    <scope>NUCLEOTIDE SEQUENCE</scope>
</reference>
<organism evidence="3">
    <name type="scientific">marine metagenome</name>
    <dbReference type="NCBI Taxonomy" id="408172"/>
    <lineage>
        <taxon>unclassified sequences</taxon>
        <taxon>metagenomes</taxon>
        <taxon>ecological metagenomes</taxon>
    </lineage>
</organism>
<dbReference type="Gene3D" id="3.40.640.10">
    <property type="entry name" value="Type I PLP-dependent aspartate aminotransferase-like (Major domain)"/>
    <property type="match status" value="1"/>
</dbReference>
<dbReference type="InterPro" id="IPR000192">
    <property type="entry name" value="Aminotrans_V_dom"/>
</dbReference>